<organism evidence="1 2">
    <name type="scientific">Dokdonella fugitiva</name>
    <dbReference type="NCBI Taxonomy" id="328517"/>
    <lineage>
        <taxon>Bacteria</taxon>
        <taxon>Pseudomonadati</taxon>
        <taxon>Pseudomonadota</taxon>
        <taxon>Gammaproteobacteria</taxon>
        <taxon>Lysobacterales</taxon>
        <taxon>Rhodanobacteraceae</taxon>
        <taxon>Dokdonella</taxon>
    </lineage>
</organism>
<gene>
    <name evidence="1" type="ORF">EV148_1253</name>
</gene>
<accession>A0A4R2HT31</accession>
<dbReference type="Proteomes" id="UP000294862">
    <property type="component" value="Unassembled WGS sequence"/>
</dbReference>
<reference evidence="1 2" key="1">
    <citation type="journal article" date="2015" name="Stand. Genomic Sci.">
        <title>Genomic Encyclopedia of Bacterial and Archaeal Type Strains, Phase III: the genomes of soil and plant-associated and newly described type strains.</title>
        <authorList>
            <person name="Whitman W.B."/>
            <person name="Woyke T."/>
            <person name="Klenk H.P."/>
            <person name="Zhou Y."/>
            <person name="Lilburn T.G."/>
            <person name="Beck B.J."/>
            <person name="De Vos P."/>
            <person name="Vandamme P."/>
            <person name="Eisen J.A."/>
            <person name="Garrity G."/>
            <person name="Hugenholtz P."/>
            <person name="Kyrpides N.C."/>
        </authorList>
    </citation>
    <scope>NUCLEOTIDE SEQUENCE [LARGE SCALE GENOMIC DNA]</scope>
    <source>
        <strain evidence="1 2">A3</strain>
    </source>
</reference>
<dbReference type="AlphaFoldDB" id="A0A4R2HT31"/>
<dbReference type="NCBIfam" id="NF047593">
    <property type="entry name" value="IS66_ISAeme5_TnpA"/>
    <property type="match status" value="1"/>
</dbReference>
<evidence type="ECO:0000313" key="2">
    <source>
        <dbReference type="Proteomes" id="UP000294862"/>
    </source>
</evidence>
<dbReference type="EMBL" id="SLWQ01000025">
    <property type="protein sequence ID" value="TCO33718.1"/>
    <property type="molecule type" value="Genomic_DNA"/>
</dbReference>
<evidence type="ECO:0008006" key="3">
    <source>
        <dbReference type="Google" id="ProtNLM"/>
    </source>
</evidence>
<proteinExistence type="predicted"/>
<sequence>MSSKAVVWSKRLAAWRSGNESAAGFCRSRGLSYSQFVYWQRRSVAAQGALIPVVVDADRATANGDRAVELALPNGTCVRLTLPLAEVAALVRSLC</sequence>
<evidence type="ECO:0000313" key="1">
    <source>
        <dbReference type="EMBL" id="TCO33718.1"/>
    </source>
</evidence>
<keyword evidence="2" id="KW-1185">Reference proteome</keyword>
<comment type="caution">
    <text evidence="1">The sequence shown here is derived from an EMBL/GenBank/DDBJ whole genome shotgun (WGS) entry which is preliminary data.</text>
</comment>
<name>A0A4R2HT31_9GAMM</name>
<protein>
    <recommendedName>
        <fullName evidence="3">Transposase</fullName>
    </recommendedName>
</protein>